<protein>
    <recommendedName>
        <fullName evidence="12">Cytochrome P450</fullName>
    </recommendedName>
</protein>
<evidence type="ECO:0000256" key="3">
    <source>
        <dbReference type="ARBA" id="ARBA00022617"/>
    </source>
</evidence>
<evidence type="ECO:0000256" key="8">
    <source>
        <dbReference type="RuleBase" id="RU000461"/>
    </source>
</evidence>
<evidence type="ECO:0000313" key="11">
    <source>
        <dbReference type="Proteomes" id="UP001305779"/>
    </source>
</evidence>
<accession>A0ABR0ERZ1</accession>
<dbReference type="PRINTS" id="PR00385">
    <property type="entry name" value="P450"/>
</dbReference>
<dbReference type="PANTHER" id="PTHR24287">
    <property type="entry name" value="P450, PUTATIVE (EUROFUNG)-RELATED"/>
    <property type="match status" value="1"/>
</dbReference>
<keyword evidence="9" id="KW-0472">Membrane</keyword>
<reference evidence="10 11" key="1">
    <citation type="journal article" date="2023" name="G3 (Bethesda)">
        <title>A chromosome-level genome assembly of Zasmidium syzygii isolated from banana leaves.</title>
        <authorList>
            <person name="van Westerhoven A.C."/>
            <person name="Mehrabi R."/>
            <person name="Talebi R."/>
            <person name="Steentjes M.B.F."/>
            <person name="Corcolon B."/>
            <person name="Chong P.A."/>
            <person name="Kema G.H.J."/>
            <person name="Seidl M.F."/>
        </authorList>
    </citation>
    <scope>NUCLEOTIDE SEQUENCE [LARGE SCALE GENOMIC DNA]</scope>
    <source>
        <strain evidence="10 11">P124</strain>
    </source>
</reference>
<keyword evidence="6 8" id="KW-0408">Iron</keyword>
<evidence type="ECO:0000256" key="4">
    <source>
        <dbReference type="ARBA" id="ARBA00022723"/>
    </source>
</evidence>
<comment type="caution">
    <text evidence="10">The sequence shown here is derived from an EMBL/GenBank/DDBJ whole genome shotgun (WGS) entry which is preliminary data.</text>
</comment>
<keyword evidence="9" id="KW-0812">Transmembrane</keyword>
<keyword evidence="9" id="KW-1133">Transmembrane helix</keyword>
<evidence type="ECO:0008006" key="12">
    <source>
        <dbReference type="Google" id="ProtNLM"/>
    </source>
</evidence>
<proteinExistence type="inferred from homology"/>
<evidence type="ECO:0000256" key="7">
    <source>
        <dbReference type="ARBA" id="ARBA00023033"/>
    </source>
</evidence>
<evidence type="ECO:0000256" key="2">
    <source>
        <dbReference type="ARBA" id="ARBA00010617"/>
    </source>
</evidence>
<comment type="cofactor">
    <cofactor evidence="1">
        <name>heme</name>
        <dbReference type="ChEBI" id="CHEBI:30413"/>
    </cofactor>
</comment>
<dbReference type="PROSITE" id="PS00086">
    <property type="entry name" value="CYTOCHROME_P450"/>
    <property type="match status" value="1"/>
</dbReference>
<dbReference type="Proteomes" id="UP001305779">
    <property type="component" value="Unassembled WGS sequence"/>
</dbReference>
<keyword evidence="4 8" id="KW-0479">Metal-binding</keyword>
<evidence type="ECO:0000256" key="9">
    <source>
        <dbReference type="SAM" id="Phobius"/>
    </source>
</evidence>
<comment type="similarity">
    <text evidence="2 8">Belongs to the cytochrome P450 family.</text>
</comment>
<evidence type="ECO:0000256" key="1">
    <source>
        <dbReference type="ARBA" id="ARBA00001971"/>
    </source>
</evidence>
<dbReference type="InterPro" id="IPR047146">
    <property type="entry name" value="Cyt_P450_E_CYP52_fungi"/>
</dbReference>
<feature type="transmembrane region" description="Helical" evidence="9">
    <location>
        <begin position="15"/>
        <end position="35"/>
    </location>
</feature>
<dbReference type="PANTHER" id="PTHR24287:SF1">
    <property type="entry name" value="P450, PUTATIVE (EUROFUNG)-RELATED"/>
    <property type="match status" value="1"/>
</dbReference>
<evidence type="ECO:0000256" key="6">
    <source>
        <dbReference type="ARBA" id="ARBA00023004"/>
    </source>
</evidence>
<dbReference type="PRINTS" id="PR00463">
    <property type="entry name" value="EP450I"/>
</dbReference>
<dbReference type="EMBL" id="JAXOVC010000003">
    <property type="protein sequence ID" value="KAK4504149.1"/>
    <property type="molecule type" value="Genomic_DNA"/>
</dbReference>
<dbReference type="InterPro" id="IPR017972">
    <property type="entry name" value="Cyt_P450_CS"/>
</dbReference>
<dbReference type="Gene3D" id="1.10.630.10">
    <property type="entry name" value="Cytochrome P450"/>
    <property type="match status" value="1"/>
</dbReference>
<name>A0ABR0ERZ1_ZASCE</name>
<keyword evidence="7 8" id="KW-0503">Monooxygenase</keyword>
<evidence type="ECO:0000313" key="10">
    <source>
        <dbReference type="EMBL" id="KAK4504149.1"/>
    </source>
</evidence>
<sequence length="562" mass="63140">MFFNTIVDTISQHTIFTAWNIGVAFFIIWIIRSCIRWKHSATRGKAFRRFAESQHCAPVTALPKPFLGALRHKLGLLLYPGGDLLDNVFANKFRKYGPTHALHNCNGVPVVIHTIDPVNINAILNKSASHWGPSKARARTMYPLAQEGLLNSEGESWHKNRKMILRHIFTKRAKDVRDSESDIQLLFDAIGPVDNDGWTQEVDLLDLFHRLSLDMSTTFLLGTSAESQLSGMRDARIKAAMMEFGLVPGKRSSKLTYGEAYEVVRNYFSWRSKLGSKYWLADGFKYRKACNTLNTFADDLIAKAMQRSKSATNNPNDHDNKYGLISSLVTEIGSPTHIRNLIMDLFIAGQNMTGTMAAWVFAQLEAHPSIAHTVRSEVLEKFGTEDHPLAEMTWDNLKSCTNMQNVILETLRMYPLLANIGRNAKCDTVLPRGGGSDGSMPIAVPRGAAVTCNVYLLHRREEEWGDDAWEFKPERWEGRKFGPEFAPFGMGPRVCVGQHLSMTEISFLIARMMQHFSEMKSPEGQDNLTKGYRVVVAPKNGVKVKLRRATGDSIDATMGAKR</sequence>
<organism evidence="10 11">
    <name type="scientific">Zasmidium cellare</name>
    <name type="common">Wine cellar mold</name>
    <name type="synonym">Racodium cellare</name>
    <dbReference type="NCBI Taxonomy" id="395010"/>
    <lineage>
        <taxon>Eukaryota</taxon>
        <taxon>Fungi</taxon>
        <taxon>Dikarya</taxon>
        <taxon>Ascomycota</taxon>
        <taxon>Pezizomycotina</taxon>
        <taxon>Dothideomycetes</taxon>
        <taxon>Dothideomycetidae</taxon>
        <taxon>Mycosphaerellales</taxon>
        <taxon>Mycosphaerellaceae</taxon>
        <taxon>Zasmidium</taxon>
    </lineage>
</organism>
<dbReference type="SUPFAM" id="SSF48264">
    <property type="entry name" value="Cytochrome P450"/>
    <property type="match status" value="1"/>
</dbReference>
<dbReference type="Pfam" id="PF00067">
    <property type="entry name" value="p450"/>
    <property type="match status" value="1"/>
</dbReference>
<dbReference type="InterPro" id="IPR036396">
    <property type="entry name" value="Cyt_P450_sf"/>
</dbReference>
<gene>
    <name evidence="10" type="ORF">PRZ48_005065</name>
</gene>
<dbReference type="InterPro" id="IPR002401">
    <property type="entry name" value="Cyt_P450_E_grp-I"/>
</dbReference>
<keyword evidence="11" id="KW-1185">Reference proteome</keyword>
<keyword evidence="3 8" id="KW-0349">Heme</keyword>
<keyword evidence="5 8" id="KW-0560">Oxidoreductase</keyword>
<evidence type="ECO:0000256" key="5">
    <source>
        <dbReference type="ARBA" id="ARBA00023002"/>
    </source>
</evidence>
<dbReference type="InterPro" id="IPR001128">
    <property type="entry name" value="Cyt_P450"/>
</dbReference>